<dbReference type="Proteomes" id="UP000823775">
    <property type="component" value="Unassembled WGS sequence"/>
</dbReference>
<keyword evidence="1" id="KW-0472">Membrane</keyword>
<name>A0ABS8RQY2_DATST</name>
<evidence type="ECO:0000256" key="1">
    <source>
        <dbReference type="SAM" id="Phobius"/>
    </source>
</evidence>
<feature type="transmembrane region" description="Helical" evidence="1">
    <location>
        <begin position="300"/>
        <end position="319"/>
    </location>
</feature>
<sequence>MVRDRADRSCIDIHNDDRWAGGLGDNPKSTKSGTNCITIDCKPTDLIAAEQPSDVGVSILSANLSDEWHPMISPACHYATNGIDPATACATPSDTVWDHYSPGLRYSYIGKFTSSYQEDLGSLYQENFGSDLENNLPELMEEVHEIKTDLAYLRQYYFTLYTTDTSYSTYTDCHVPFHTIPATAHIMLEATVTAQEIWLTVKSFQPFKAPRPDDLHPFFFQKYWFNIAEGTQFGKYLGFPLSNGRNTKADFQFLVDNFKTRLAGGKTTFLTVAAWSYRQKGLVWKPARGLGGVFRNSDGIWILGFTLSITVETVLYLFWRLSDARVVHVSREQNRLADQLATLATTSERSSTTQLFWNTPPFLMDILNADTCGEPSIRRVPITNVGMHNRTTSTPYGNNVDIEISGNIAATAGNVLQLGVVETPHRPSL</sequence>
<accession>A0ABS8RQY2</accession>
<dbReference type="EMBL" id="JACEIK010000088">
    <property type="protein sequence ID" value="MCD7449196.1"/>
    <property type="molecule type" value="Genomic_DNA"/>
</dbReference>
<evidence type="ECO:0000313" key="2">
    <source>
        <dbReference type="EMBL" id="MCD7449196.1"/>
    </source>
</evidence>
<reference evidence="2 3" key="1">
    <citation type="journal article" date="2021" name="BMC Genomics">
        <title>Datura genome reveals duplications of psychoactive alkaloid biosynthetic genes and high mutation rate following tissue culture.</title>
        <authorList>
            <person name="Rajewski A."/>
            <person name="Carter-House D."/>
            <person name="Stajich J."/>
            <person name="Litt A."/>
        </authorList>
    </citation>
    <scope>NUCLEOTIDE SEQUENCE [LARGE SCALE GENOMIC DNA]</scope>
    <source>
        <strain evidence="2">AR-01</strain>
    </source>
</reference>
<organism evidence="2 3">
    <name type="scientific">Datura stramonium</name>
    <name type="common">Jimsonweed</name>
    <name type="synonym">Common thornapple</name>
    <dbReference type="NCBI Taxonomy" id="4076"/>
    <lineage>
        <taxon>Eukaryota</taxon>
        <taxon>Viridiplantae</taxon>
        <taxon>Streptophyta</taxon>
        <taxon>Embryophyta</taxon>
        <taxon>Tracheophyta</taxon>
        <taxon>Spermatophyta</taxon>
        <taxon>Magnoliopsida</taxon>
        <taxon>eudicotyledons</taxon>
        <taxon>Gunneridae</taxon>
        <taxon>Pentapetalae</taxon>
        <taxon>asterids</taxon>
        <taxon>lamiids</taxon>
        <taxon>Solanales</taxon>
        <taxon>Solanaceae</taxon>
        <taxon>Solanoideae</taxon>
        <taxon>Datureae</taxon>
        <taxon>Datura</taxon>
    </lineage>
</organism>
<comment type="caution">
    <text evidence="2">The sequence shown here is derived from an EMBL/GenBank/DDBJ whole genome shotgun (WGS) entry which is preliminary data.</text>
</comment>
<keyword evidence="1" id="KW-0812">Transmembrane</keyword>
<proteinExistence type="predicted"/>
<keyword evidence="3" id="KW-1185">Reference proteome</keyword>
<protein>
    <submittedName>
        <fullName evidence="2">Uncharacterized protein</fullName>
    </submittedName>
</protein>
<gene>
    <name evidence="2" type="ORF">HAX54_050409</name>
</gene>
<keyword evidence="1" id="KW-1133">Transmembrane helix</keyword>
<evidence type="ECO:0000313" key="3">
    <source>
        <dbReference type="Proteomes" id="UP000823775"/>
    </source>
</evidence>